<accession>A0A0E3ZK99</accession>
<dbReference type="KEGG" id="pdq:CL55_00003990"/>
<dbReference type="RefSeq" id="WP_066024292.1">
    <property type="nucleotide sequence ID" value="NZ_CP007501.1"/>
</dbReference>
<dbReference type="CDD" id="cd07253">
    <property type="entry name" value="GLOD5"/>
    <property type="match status" value="1"/>
</dbReference>
<dbReference type="HOGENOM" id="CLU_046006_4_3_4"/>
<keyword evidence="3" id="KW-1185">Reference proteome</keyword>
<name>A0A0E3ZK99_9BURK</name>
<organism evidence="2 3">
    <name type="scientific">Polynucleobacter duraquae</name>
    <dbReference type="NCBI Taxonomy" id="1835254"/>
    <lineage>
        <taxon>Bacteria</taxon>
        <taxon>Pseudomonadati</taxon>
        <taxon>Pseudomonadota</taxon>
        <taxon>Betaproteobacteria</taxon>
        <taxon>Burkholderiales</taxon>
        <taxon>Burkholderiaceae</taxon>
        <taxon>Polynucleobacter</taxon>
    </lineage>
</organism>
<evidence type="ECO:0000259" key="1">
    <source>
        <dbReference type="PROSITE" id="PS51819"/>
    </source>
</evidence>
<sequence length="132" mass="14852">MKNIIDRIDHIVLTVTDIELTTQWYEKALGFEREFFTGPEGQPRYSLRFGQLKINLQDKDTETPTKAKVPTIGSGDFCLISGIPLDDFIAHLQKHSVAIDVGPVPRRGALGPIRSVYLRDPDNNLVEVAEYV</sequence>
<dbReference type="GO" id="GO:0016829">
    <property type="term" value="F:lyase activity"/>
    <property type="evidence" value="ECO:0007669"/>
    <property type="project" value="UniProtKB-KW"/>
</dbReference>
<dbReference type="AlphaFoldDB" id="A0A0E3ZK99"/>
<dbReference type="InterPro" id="IPR037523">
    <property type="entry name" value="VOC_core"/>
</dbReference>
<evidence type="ECO:0000313" key="3">
    <source>
        <dbReference type="Proteomes" id="UP000061135"/>
    </source>
</evidence>
<dbReference type="InterPro" id="IPR050383">
    <property type="entry name" value="GlyoxalaseI/FosfomycinResist"/>
</dbReference>
<dbReference type="PANTHER" id="PTHR21366">
    <property type="entry name" value="GLYOXALASE FAMILY PROTEIN"/>
    <property type="match status" value="1"/>
</dbReference>
<evidence type="ECO:0000313" key="2">
    <source>
        <dbReference type="EMBL" id="AKD24732.1"/>
    </source>
</evidence>
<dbReference type="SUPFAM" id="SSF54593">
    <property type="entry name" value="Glyoxalase/Bleomycin resistance protein/Dihydroxybiphenyl dioxygenase"/>
    <property type="match status" value="1"/>
</dbReference>
<feature type="domain" description="VOC" evidence="1">
    <location>
        <begin position="7"/>
        <end position="131"/>
    </location>
</feature>
<dbReference type="Proteomes" id="UP000061135">
    <property type="component" value="Chromosome"/>
</dbReference>
<proteinExistence type="predicted"/>
<keyword evidence="2" id="KW-0456">Lyase</keyword>
<dbReference type="PROSITE" id="PS51819">
    <property type="entry name" value="VOC"/>
    <property type="match status" value="1"/>
</dbReference>
<gene>
    <name evidence="2" type="ORF">CL55_00003990</name>
</gene>
<dbReference type="OrthoDB" id="9812656at2"/>
<dbReference type="EMBL" id="CP007501">
    <property type="protein sequence ID" value="AKD24732.1"/>
    <property type="molecule type" value="Genomic_DNA"/>
</dbReference>
<dbReference type="PATRIC" id="fig|576611.7.peg.400"/>
<dbReference type="Pfam" id="PF00903">
    <property type="entry name" value="Glyoxalase"/>
    <property type="match status" value="1"/>
</dbReference>
<reference evidence="2 3" key="1">
    <citation type="submission" date="2014-03" db="EMBL/GenBank/DDBJ databases">
        <title>Genome of Polynucleobacter strain MWH-MoK4.</title>
        <authorList>
            <person name="Hahn M.W."/>
        </authorList>
    </citation>
    <scope>NUCLEOTIDE SEQUENCE [LARGE SCALE GENOMIC DNA]</scope>
    <source>
        <strain evidence="2 3">MWH-MoK4</strain>
    </source>
</reference>
<dbReference type="InterPro" id="IPR029068">
    <property type="entry name" value="Glyas_Bleomycin-R_OHBP_Dase"/>
</dbReference>
<dbReference type="Gene3D" id="3.10.180.10">
    <property type="entry name" value="2,3-Dihydroxybiphenyl 1,2-Dioxygenase, domain 1"/>
    <property type="match status" value="1"/>
</dbReference>
<dbReference type="STRING" id="1835254.CL55_00003990"/>
<protein>
    <submittedName>
        <fullName evidence="2">Lactoylglutathione lyase and related lyase</fullName>
    </submittedName>
</protein>
<dbReference type="PANTHER" id="PTHR21366:SF14">
    <property type="entry name" value="GLYOXALASE DOMAIN-CONTAINING PROTEIN 5"/>
    <property type="match status" value="1"/>
</dbReference>
<dbReference type="InterPro" id="IPR004360">
    <property type="entry name" value="Glyas_Fos-R_dOase_dom"/>
</dbReference>